<dbReference type="Gene3D" id="1.10.260.40">
    <property type="entry name" value="lambda repressor-like DNA-binding domains"/>
    <property type="match status" value="1"/>
</dbReference>
<organism evidence="3">
    <name type="scientific">mine drainage metagenome</name>
    <dbReference type="NCBI Taxonomy" id="410659"/>
    <lineage>
        <taxon>unclassified sequences</taxon>
        <taxon>metagenomes</taxon>
        <taxon>ecological metagenomes</taxon>
    </lineage>
</organism>
<feature type="domain" description="HTH cro/C1-type" evidence="2">
    <location>
        <begin position="21"/>
        <end position="75"/>
    </location>
</feature>
<dbReference type="EMBL" id="MLJW01000587">
    <property type="protein sequence ID" value="OIQ84845.1"/>
    <property type="molecule type" value="Genomic_DNA"/>
</dbReference>
<keyword evidence="1" id="KW-0238">DNA-binding</keyword>
<dbReference type="NCBIfam" id="TIGR02607">
    <property type="entry name" value="antidote_HigA"/>
    <property type="match status" value="1"/>
</dbReference>
<dbReference type="InterPro" id="IPR013430">
    <property type="entry name" value="Toxin_antidote_HigA"/>
</dbReference>
<dbReference type="InterPro" id="IPR001387">
    <property type="entry name" value="Cro/C1-type_HTH"/>
</dbReference>
<sequence length="105" mass="11651">MSKSSMTTDRIANPTPGEMLLEDFLKPMGVSQNALARAIGVPPRRINEIVLGKRAITADSDLRLARYFGLSDGFWLGVQADFDLMERRRQILDEIAAITPHPRAA</sequence>
<dbReference type="PANTHER" id="PTHR36924:SF1">
    <property type="entry name" value="ANTITOXIN HIGA-1"/>
    <property type="match status" value="1"/>
</dbReference>
<dbReference type="SUPFAM" id="SSF47413">
    <property type="entry name" value="lambda repressor-like DNA-binding domains"/>
    <property type="match status" value="1"/>
</dbReference>
<comment type="caution">
    <text evidence="3">The sequence shown here is derived from an EMBL/GenBank/DDBJ whole genome shotgun (WGS) entry which is preliminary data.</text>
</comment>
<dbReference type="GO" id="GO:0003677">
    <property type="term" value="F:DNA binding"/>
    <property type="evidence" value="ECO:0007669"/>
    <property type="project" value="UniProtKB-KW"/>
</dbReference>
<protein>
    <submittedName>
        <fullName evidence="3">Antitoxin HigA-1</fullName>
    </submittedName>
</protein>
<gene>
    <name evidence="3" type="primary">higA-1_4</name>
    <name evidence="3" type="ORF">GALL_333290</name>
</gene>
<dbReference type="AlphaFoldDB" id="A0A1J5R9K6"/>
<name>A0A1J5R9K6_9ZZZZ</name>
<proteinExistence type="predicted"/>
<evidence type="ECO:0000313" key="3">
    <source>
        <dbReference type="EMBL" id="OIQ84845.1"/>
    </source>
</evidence>
<dbReference type="InterPro" id="IPR010982">
    <property type="entry name" value="Lambda_DNA-bd_dom_sf"/>
</dbReference>
<dbReference type="PANTHER" id="PTHR36924">
    <property type="entry name" value="ANTITOXIN HIGA-1"/>
    <property type="match status" value="1"/>
</dbReference>
<evidence type="ECO:0000256" key="1">
    <source>
        <dbReference type="ARBA" id="ARBA00023125"/>
    </source>
</evidence>
<dbReference type="Pfam" id="PF01381">
    <property type="entry name" value="HTH_3"/>
    <property type="match status" value="1"/>
</dbReference>
<dbReference type="PROSITE" id="PS50943">
    <property type="entry name" value="HTH_CROC1"/>
    <property type="match status" value="1"/>
</dbReference>
<evidence type="ECO:0000259" key="2">
    <source>
        <dbReference type="PROSITE" id="PS50943"/>
    </source>
</evidence>
<accession>A0A1J5R9K6</accession>
<reference evidence="3" key="1">
    <citation type="submission" date="2016-10" db="EMBL/GenBank/DDBJ databases">
        <title>Sequence of Gallionella enrichment culture.</title>
        <authorList>
            <person name="Poehlein A."/>
            <person name="Muehling M."/>
            <person name="Daniel R."/>
        </authorList>
    </citation>
    <scope>NUCLEOTIDE SEQUENCE</scope>
</reference>
<dbReference type="CDD" id="cd00093">
    <property type="entry name" value="HTH_XRE"/>
    <property type="match status" value="1"/>
</dbReference>
<dbReference type="SMART" id="SM00530">
    <property type="entry name" value="HTH_XRE"/>
    <property type="match status" value="1"/>
</dbReference>